<dbReference type="SMART" id="SM00228">
    <property type="entry name" value="PDZ"/>
    <property type="match status" value="1"/>
</dbReference>
<protein>
    <submittedName>
        <fullName evidence="6">Ras-associating and dilute domain-containing protein isoform X6</fullName>
    </submittedName>
</protein>
<dbReference type="Gene3D" id="2.60.200.20">
    <property type="match status" value="1"/>
</dbReference>
<reference evidence="6" key="1">
    <citation type="submission" date="2025-08" db="UniProtKB">
        <authorList>
            <consortium name="RefSeq"/>
        </authorList>
    </citation>
    <scope>IDENTIFICATION</scope>
    <source>
        <tissue evidence="6">Blood</tissue>
    </source>
</reference>
<keyword evidence="5" id="KW-1185">Reference proteome</keyword>
<evidence type="ECO:0000256" key="1">
    <source>
        <dbReference type="SAM" id="MobiDB-lite"/>
    </source>
</evidence>
<dbReference type="Gene3D" id="2.30.42.10">
    <property type="match status" value="1"/>
</dbReference>
<dbReference type="SUPFAM" id="SSF50156">
    <property type="entry name" value="PDZ domain-like"/>
    <property type="match status" value="1"/>
</dbReference>
<evidence type="ECO:0000313" key="6">
    <source>
        <dbReference type="RefSeq" id="XP_070636367.1"/>
    </source>
</evidence>
<dbReference type="InterPro" id="IPR000159">
    <property type="entry name" value="RA_dom"/>
</dbReference>
<evidence type="ECO:0000313" key="5">
    <source>
        <dbReference type="Proteomes" id="UP001652663"/>
    </source>
</evidence>
<dbReference type="SMART" id="SM01132">
    <property type="entry name" value="DIL"/>
    <property type="match status" value="1"/>
</dbReference>
<dbReference type="InterPro" id="IPR029071">
    <property type="entry name" value="Ubiquitin-like_domsf"/>
</dbReference>
<dbReference type="RefSeq" id="XP_070636367.1">
    <property type="nucleotide sequence ID" value="XM_070780266.1"/>
</dbReference>
<dbReference type="InterPro" id="IPR001478">
    <property type="entry name" value="PDZ"/>
</dbReference>
<evidence type="ECO:0000259" key="2">
    <source>
        <dbReference type="PROSITE" id="PS50106"/>
    </source>
</evidence>
<dbReference type="PANTHER" id="PTHR16027">
    <property type="entry name" value="DILUTE DOMAIN-CONTAINING PROTEIN YPR089W"/>
    <property type="match status" value="1"/>
</dbReference>
<name>A0ABM4RLE6_BOSIN</name>
<dbReference type="CDD" id="cd15472">
    <property type="entry name" value="Myo5p-like_CBD_Rasip1"/>
    <property type="match status" value="1"/>
</dbReference>
<accession>A0ABM4RLE6</accession>
<feature type="region of interest" description="Disordered" evidence="1">
    <location>
        <begin position="220"/>
        <end position="272"/>
    </location>
</feature>
<dbReference type="InterPro" id="IPR002710">
    <property type="entry name" value="Dilute_dom"/>
</dbReference>
<feature type="region of interest" description="Disordered" evidence="1">
    <location>
        <begin position="844"/>
        <end position="995"/>
    </location>
</feature>
<dbReference type="CDD" id="cd17116">
    <property type="entry name" value="RA_Radil_like"/>
    <property type="match status" value="1"/>
</dbReference>
<dbReference type="PROSITE" id="PS50106">
    <property type="entry name" value="PDZ"/>
    <property type="match status" value="1"/>
</dbReference>
<dbReference type="InterPro" id="IPR037983">
    <property type="entry name" value="CBD_Rasip1/Radil"/>
</dbReference>
<dbReference type="SUPFAM" id="SSF49879">
    <property type="entry name" value="SMAD/FHA domain"/>
    <property type="match status" value="1"/>
</dbReference>
<sequence>MSSWASSPPWSSFPWTRPLPCRWPESRVLVGEDEPTMFYGTHFIMSPPAKSKLKRQGQLLSSVLSRTLSYKYRDLDTPYSGLGASDDPAELSTQLSAPGVLKVFGDSVCSGTHYKSVLATGTSSARELVREALERYALSPERAAQFVLCDVVGQASGGGHAWQAQGFRVFGDNEKPLLIQELWKPREGLSRRFELRKRSEVEELAAKDVDTMTAGINAQARRLQRSRAKGTPAPAAGGTRSPPPPRLRRTVSETSLSSASTRDPEEPGRDTMRCSLYESPHLLLLQGYSQQHDSLVYVLNRERHTVGQRTPSSKPSISLSAPDILPLHCTLRRRQPSGQGPAGAQLVLEPLPGAPVAVNFAEVGARPVALRHGDLLSLGLYYLLLFKDPAQAQPLPAQALARLRTAPQSCRLCGALLRARGAPAPARPALPRPRPLQLEFEPDVEDTLLQRIMTLIEPDGDDHKLTPAFLLCLCIQHSATRLEPGSFGQLLLKIARLIRETVWEKTKELAEKQAHLPEPPSAASFSLAGLAPDLQHILFWMSNSVELLYFVQQRCPLYMQSLEEELDVTGSKESLFSCALTASEEAMAVLEEVVLYAFQQCVYYVSKALYVCLPALLECPPFQSECRESWSAGPPLPEELRRVVAVYQAALDLLRRLHVHPEVAAQVLAYLFFFSGTLLLNQLLDKGPSLSCFHWPRGVQACARLQQLLEWIRSAGFGEAGERFFRKLSCTLNLLATPSAQLIQMSWASLRAAFPALSPAQLHRLLTQYQLASAMGPMSAWEPGAQDGPAAFKSEEVLESYENPPPIVLPSEGFQVDLDTECPDDRVYQHLLYIRHFLCGLRSQPGPSGAPTRPEGLQGLHHASPEGHPEAQSCPLASRDPTGGAQETGLEHPLSSVGGPWAQGVPGRPPGCPSHGGLQAVDPHGDPSCLLTPPGTPLGLDPAAPDWPEGSSACRRALPEGRRTGPGGPRGASREGDCAAPEDEPPPAPSSHSSSTDDFCYMFVVELERGPSGLGMGLIDGMHTPLGAPGLYIQTLLPGSPAAADGRLALGDRILEVNGSSLAGVSYPRAVDLIRHGGKKMRFLVAKSDVETARKVRFRTPPP</sequence>
<dbReference type="CDD" id="cd06690">
    <property type="entry name" value="PDZ_Radil-like"/>
    <property type="match status" value="1"/>
</dbReference>
<dbReference type="GeneID" id="109578577"/>
<dbReference type="InterPro" id="IPR008984">
    <property type="entry name" value="SMAD_FHA_dom_sf"/>
</dbReference>
<proteinExistence type="predicted"/>
<evidence type="ECO:0000259" key="4">
    <source>
        <dbReference type="PROSITE" id="PS51126"/>
    </source>
</evidence>
<feature type="domain" description="Dilute" evidence="4">
    <location>
        <begin position="492"/>
        <end position="794"/>
    </location>
</feature>
<feature type="domain" description="PDZ" evidence="2">
    <location>
        <begin position="1004"/>
        <end position="1089"/>
    </location>
</feature>
<dbReference type="InterPro" id="IPR036034">
    <property type="entry name" value="PDZ_sf"/>
</dbReference>
<dbReference type="PROSITE" id="PS51126">
    <property type="entry name" value="DILUTE"/>
    <property type="match status" value="1"/>
</dbReference>
<dbReference type="Proteomes" id="UP001652663">
    <property type="component" value="Chromosome 25"/>
</dbReference>
<dbReference type="InterPro" id="IPR052072">
    <property type="entry name" value="Vascular_dev_regulator"/>
</dbReference>
<dbReference type="Pfam" id="PF01843">
    <property type="entry name" value="DIL"/>
    <property type="match status" value="1"/>
</dbReference>
<feature type="compositionally biased region" description="Low complexity" evidence="1">
    <location>
        <begin position="229"/>
        <end position="240"/>
    </location>
</feature>
<dbReference type="Pfam" id="PF00788">
    <property type="entry name" value="RA"/>
    <property type="match status" value="1"/>
</dbReference>
<dbReference type="SMART" id="SM00314">
    <property type="entry name" value="RA"/>
    <property type="match status" value="1"/>
</dbReference>
<dbReference type="Gene3D" id="3.10.20.90">
    <property type="entry name" value="Phosphatidylinositol 3-kinase Catalytic Subunit, Chain A, domain 1"/>
    <property type="match status" value="1"/>
</dbReference>
<gene>
    <name evidence="6" type="primary">LOC109578577</name>
</gene>
<feature type="compositionally biased region" description="Basic and acidic residues" evidence="1">
    <location>
        <begin position="262"/>
        <end position="272"/>
    </location>
</feature>
<organism evidence="5 6">
    <name type="scientific">Bos indicus</name>
    <name type="common">Zebu</name>
    <dbReference type="NCBI Taxonomy" id="9915"/>
    <lineage>
        <taxon>Eukaryota</taxon>
        <taxon>Metazoa</taxon>
        <taxon>Chordata</taxon>
        <taxon>Craniata</taxon>
        <taxon>Vertebrata</taxon>
        <taxon>Euteleostomi</taxon>
        <taxon>Mammalia</taxon>
        <taxon>Eutheria</taxon>
        <taxon>Laurasiatheria</taxon>
        <taxon>Artiodactyla</taxon>
        <taxon>Ruminantia</taxon>
        <taxon>Pecora</taxon>
        <taxon>Bovidae</taxon>
        <taxon>Bovinae</taxon>
        <taxon>Bos</taxon>
    </lineage>
</organism>
<feature type="compositionally biased region" description="Polar residues" evidence="1">
    <location>
        <begin position="252"/>
        <end position="261"/>
    </location>
</feature>
<feature type="compositionally biased region" description="Low complexity" evidence="1">
    <location>
        <begin position="930"/>
        <end position="944"/>
    </location>
</feature>
<evidence type="ECO:0000259" key="3">
    <source>
        <dbReference type="PROSITE" id="PS50200"/>
    </source>
</evidence>
<feature type="domain" description="Ras-associating" evidence="3">
    <location>
        <begin position="97"/>
        <end position="200"/>
    </location>
</feature>
<dbReference type="PANTHER" id="PTHR16027:SF3">
    <property type="entry name" value="RAS-ASSOCIATING AND DILUTE DOMAIN-CONTAINING PROTEIN"/>
    <property type="match status" value="1"/>
</dbReference>
<dbReference type="PROSITE" id="PS50200">
    <property type="entry name" value="RA"/>
    <property type="match status" value="1"/>
</dbReference>
<dbReference type="SUPFAM" id="SSF54236">
    <property type="entry name" value="Ubiquitin-like"/>
    <property type="match status" value="1"/>
</dbReference>
<dbReference type="Pfam" id="PF00595">
    <property type="entry name" value="PDZ"/>
    <property type="match status" value="1"/>
</dbReference>